<accession>A0A167QB32</accession>
<dbReference type="AlphaFoldDB" id="A0A167QB32"/>
<reference evidence="2 3" key="1">
    <citation type="journal article" date="2016" name="Genome Biol. Evol.">
        <title>Divergent and convergent evolution of fungal pathogenicity.</title>
        <authorList>
            <person name="Shang Y."/>
            <person name="Xiao G."/>
            <person name="Zheng P."/>
            <person name="Cen K."/>
            <person name="Zhan S."/>
            <person name="Wang C."/>
        </authorList>
    </citation>
    <scope>NUCLEOTIDE SEQUENCE [LARGE SCALE GENOMIC DNA]</scope>
    <source>
        <strain evidence="2 3">RCEF 264</strain>
    </source>
</reference>
<keyword evidence="3" id="KW-1185">Reference proteome</keyword>
<gene>
    <name evidence="2" type="ORF">SPI_07132</name>
</gene>
<dbReference type="OrthoDB" id="9975758at2759"/>
<evidence type="ECO:0000313" key="3">
    <source>
        <dbReference type="Proteomes" id="UP000076874"/>
    </source>
</evidence>
<dbReference type="EMBL" id="AZHD01000014">
    <property type="protein sequence ID" value="OAA57473.1"/>
    <property type="molecule type" value="Genomic_DNA"/>
</dbReference>
<evidence type="ECO:0000256" key="1">
    <source>
        <dbReference type="SAM" id="MobiDB-lite"/>
    </source>
</evidence>
<proteinExistence type="predicted"/>
<dbReference type="STRING" id="1081102.A0A167QB32"/>
<organism evidence="2 3">
    <name type="scientific">Niveomyces insectorum RCEF 264</name>
    <dbReference type="NCBI Taxonomy" id="1081102"/>
    <lineage>
        <taxon>Eukaryota</taxon>
        <taxon>Fungi</taxon>
        <taxon>Dikarya</taxon>
        <taxon>Ascomycota</taxon>
        <taxon>Pezizomycotina</taxon>
        <taxon>Sordariomycetes</taxon>
        <taxon>Hypocreomycetidae</taxon>
        <taxon>Hypocreales</taxon>
        <taxon>Cordycipitaceae</taxon>
        <taxon>Niveomyces</taxon>
    </lineage>
</organism>
<evidence type="ECO:0000313" key="2">
    <source>
        <dbReference type="EMBL" id="OAA57473.1"/>
    </source>
</evidence>
<feature type="compositionally biased region" description="Basic and acidic residues" evidence="1">
    <location>
        <begin position="103"/>
        <end position="122"/>
    </location>
</feature>
<feature type="region of interest" description="Disordered" evidence="1">
    <location>
        <begin position="103"/>
        <end position="132"/>
    </location>
</feature>
<comment type="caution">
    <text evidence="2">The sequence shown here is derived from an EMBL/GenBank/DDBJ whole genome shotgun (WGS) entry which is preliminary data.</text>
</comment>
<protein>
    <submittedName>
        <fullName evidence="2">Uncharacterized protein</fullName>
    </submittedName>
</protein>
<sequence>MASEETPVTEAAAPEAPTTAAADPASPAPTPAAAAAASSSFFLRVPSKYAATAKASPSETAVPPLPPPPPPPDWLLRTWSVTHSTLAMWRTAQNVRIRYRARSPDRRGRARNEDRVEYESNRPGRRGGVKSVEGVNVLGGGGSGSSSSSRSFDGTFDWRGKGWLGFPLAGGTGTGAGADTDTDTERWVVTWFAPTFFTKEGIDVYSDRREGVSAATVAGIEAAMRTSWPAPLAALAQTLAPVDIRLPWQEA</sequence>
<feature type="region of interest" description="Disordered" evidence="1">
    <location>
        <begin position="1"/>
        <end position="37"/>
    </location>
</feature>
<name>A0A167QB32_9HYPO</name>
<dbReference type="Proteomes" id="UP000076874">
    <property type="component" value="Unassembled WGS sequence"/>
</dbReference>